<gene>
    <name evidence="1" type="ORF">GcM1_153007</name>
</gene>
<name>A0A420JAK0_9PEZI</name>
<evidence type="ECO:0000313" key="1">
    <source>
        <dbReference type="EMBL" id="RKF83833.1"/>
    </source>
</evidence>
<dbReference type="EMBL" id="MCBS01015336">
    <property type="protein sequence ID" value="RKF83833.1"/>
    <property type="molecule type" value="Genomic_DNA"/>
</dbReference>
<dbReference type="Proteomes" id="UP000285326">
    <property type="component" value="Unassembled WGS sequence"/>
</dbReference>
<evidence type="ECO:0000313" key="2">
    <source>
        <dbReference type="Proteomes" id="UP000285326"/>
    </source>
</evidence>
<sequence length="166" mass="19414">MESQVIQLCSSCLSQRPVDEFRVNKQGKRMKTRFRHSKKRDISQLNSVFDQWDSFLHEIKTFNRLGNVFLKNQTEKIKVSHTFDLDQLPVNFGQSLVSSDESFFGLDPLNQAIGQLVQLIHEVGGHKFRQKTIQREPKITNYYYCSQDSSKWTKSSGICKRVQHQM</sequence>
<organism evidence="1 2">
    <name type="scientific">Golovinomyces cichoracearum</name>
    <dbReference type="NCBI Taxonomy" id="62708"/>
    <lineage>
        <taxon>Eukaryota</taxon>
        <taxon>Fungi</taxon>
        <taxon>Dikarya</taxon>
        <taxon>Ascomycota</taxon>
        <taxon>Pezizomycotina</taxon>
        <taxon>Leotiomycetes</taxon>
        <taxon>Erysiphales</taxon>
        <taxon>Erysiphaceae</taxon>
        <taxon>Golovinomyces</taxon>
    </lineage>
</organism>
<comment type="caution">
    <text evidence="1">The sequence shown here is derived from an EMBL/GenBank/DDBJ whole genome shotgun (WGS) entry which is preliminary data.</text>
</comment>
<accession>A0A420JAK0</accession>
<reference evidence="1 2" key="1">
    <citation type="journal article" date="2018" name="BMC Genomics">
        <title>Comparative genome analyses reveal sequence features reflecting distinct modes of host-adaptation between dicot and monocot powdery mildew.</title>
        <authorList>
            <person name="Wu Y."/>
            <person name="Ma X."/>
            <person name="Pan Z."/>
            <person name="Kale S.D."/>
            <person name="Song Y."/>
            <person name="King H."/>
            <person name="Zhang Q."/>
            <person name="Presley C."/>
            <person name="Deng X."/>
            <person name="Wei C.I."/>
            <person name="Xiao S."/>
        </authorList>
    </citation>
    <scope>NUCLEOTIDE SEQUENCE [LARGE SCALE GENOMIC DNA]</scope>
    <source>
        <strain evidence="1">UMSG1</strain>
    </source>
</reference>
<dbReference type="AlphaFoldDB" id="A0A420JAK0"/>
<proteinExistence type="predicted"/>
<protein>
    <submittedName>
        <fullName evidence="1">Uncharacterized protein</fullName>
    </submittedName>
</protein>